<accession>A0A5C7XTQ5</accession>
<dbReference type="RefSeq" id="WP_276762305.1">
    <property type="nucleotide sequence ID" value="NZ_SSGD01000118.1"/>
</dbReference>
<keyword evidence="1" id="KW-0472">Membrane</keyword>
<organism evidence="2 3">
    <name type="scientific">Mycolicibacter arupensis</name>
    <dbReference type="NCBI Taxonomy" id="342002"/>
    <lineage>
        <taxon>Bacteria</taxon>
        <taxon>Bacillati</taxon>
        <taxon>Actinomycetota</taxon>
        <taxon>Actinomycetes</taxon>
        <taxon>Mycobacteriales</taxon>
        <taxon>Mycobacteriaceae</taxon>
        <taxon>Mycolicibacter</taxon>
    </lineage>
</organism>
<evidence type="ECO:0000256" key="1">
    <source>
        <dbReference type="SAM" id="Phobius"/>
    </source>
</evidence>
<proteinExistence type="predicted"/>
<evidence type="ECO:0008006" key="4">
    <source>
        <dbReference type="Google" id="ProtNLM"/>
    </source>
</evidence>
<dbReference type="EMBL" id="SSGD01000118">
    <property type="protein sequence ID" value="TXI52822.1"/>
    <property type="molecule type" value="Genomic_DNA"/>
</dbReference>
<comment type="caution">
    <text evidence="2">The sequence shown here is derived from an EMBL/GenBank/DDBJ whole genome shotgun (WGS) entry which is preliminary data.</text>
</comment>
<reference evidence="2 3" key="1">
    <citation type="submission" date="2018-09" db="EMBL/GenBank/DDBJ databases">
        <title>Metagenome Assembled Genomes from an Advanced Water Purification Facility.</title>
        <authorList>
            <person name="Stamps B.W."/>
            <person name="Spear J.R."/>
        </authorList>
    </citation>
    <scope>NUCLEOTIDE SEQUENCE [LARGE SCALE GENOMIC DNA]</scope>
    <source>
        <strain evidence="2">Bin_29_2</strain>
    </source>
</reference>
<dbReference type="PANTHER" id="PTHR35007:SF4">
    <property type="entry name" value="CONSERVED TRANSMEMBRANE PROTEIN-RELATED"/>
    <property type="match status" value="1"/>
</dbReference>
<dbReference type="Proteomes" id="UP000321797">
    <property type="component" value="Unassembled WGS sequence"/>
</dbReference>
<keyword evidence="1" id="KW-1133">Transmembrane helix</keyword>
<gene>
    <name evidence="2" type="ORF">E6Q54_17540</name>
</gene>
<name>A0A5C7XTQ5_9MYCO</name>
<dbReference type="AlphaFoldDB" id="A0A5C7XTQ5"/>
<protein>
    <recommendedName>
        <fullName evidence="4">Type II secretion system protein GspF domain-containing protein</fullName>
    </recommendedName>
</protein>
<feature type="transmembrane region" description="Helical" evidence="1">
    <location>
        <begin position="49"/>
        <end position="76"/>
    </location>
</feature>
<evidence type="ECO:0000313" key="2">
    <source>
        <dbReference type="EMBL" id="TXI52822.1"/>
    </source>
</evidence>
<feature type="transmembrane region" description="Helical" evidence="1">
    <location>
        <begin position="239"/>
        <end position="257"/>
    </location>
</feature>
<feature type="transmembrane region" description="Helical" evidence="1">
    <location>
        <begin position="204"/>
        <end position="227"/>
    </location>
</feature>
<dbReference type="PANTHER" id="PTHR35007">
    <property type="entry name" value="INTEGRAL MEMBRANE PROTEIN-RELATED"/>
    <property type="match status" value="1"/>
</dbReference>
<sequence length="269" mass="27290">MIGPASSALALAMALLLGVSPRGRLAPNSPRHGQGRRRAVRWGLISVTIGAVALAGIVLPLGVWLAGLVVVATAAVRRRRSSRHRRAAAESRAWEAALGVLAGELRIGAHPLRAFAVAAAESTHRGVAAGLGGVAARARMGADVAHGLRDAARASALPGQWERLAAYWELGGRHGVAIASLMQAAQNDMTARHRFSARTAAGMAGARASATLLAGLPVLGVLLGQVIGARPVPFLLSESGGVLALIGVSLVCAGLLWSDRITSGLGGGA</sequence>
<evidence type="ECO:0000313" key="3">
    <source>
        <dbReference type="Proteomes" id="UP000321797"/>
    </source>
</evidence>
<keyword evidence="1" id="KW-0812">Transmembrane</keyword>